<reference evidence="4" key="1">
    <citation type="submission" date="2022-07" db="EMBL/GenBank/DDBJ databases">
        <title>Genome Sequence of Xylaria arbuscula.</title>
        <authorList>
            <person name="Buettner E."/>
        </authorList>
    </citation>
    <scope>NUCLEOTIDE SEQUENCE</scope>
    <source>
        <strain evidence="4">VT107</strain>
    </source>
</reference>
<proteinExistence type="inferred from homology"/>
<dbReference type="InterPro" id="IPR056002">
    <property type="entry name" value="DUF7580"/>
</dbReference>
<evidence type="ECO:0000256" key="1">
    <source>
        <dbReference type="ARBA" id="ARBA00022801"/>
    </source>
</evidence>
<name>A0A9W8NE21_9PEZI</name>
<dbReference type="InterPro" id="IPR036852">
    <property type="entry name" value="Peptidase_S8/S53_dom_sf"/>
</dbReference>
<evidence type="ECO:0000313" key="5">
    <source>
        <dbReference type="Proteomes" id="UP001148614"/>
    </source>
</evidence>
<dbReference type="Pfam" id="PF24476">
    <property type="entry name" value="DUF7580"/>
    <property type="match status" value="1"/>
</dbReference>
<dbReference type="InterPro" id="IPR023827">
    <property type="entry name" value="Peptidase_S8_Asp-AS"/>
</dbReference>
<organism evidence="4 5">
    <name type="scientific">Xylaria arbuscula</name>
    <dbReference type="NCBI Taxonomy" id="114810"/>
    <lineage>
        <taxon>Eukaryota</taxon>
        <taxon>Fungi</taxon>
        <taxon>Dikarya</taxon>
        <taxon>Ascomycota</taxon>
        <taxon>Pezizomycotina</taxon>
        <taxon>Sordariomycetes</taxon>
        <taxon>Xylariomycetidae</taxon>
        <taxon>Xylariales</taxon>
        <taxon>Xylariaceae</taxon>
        <taxon>Xylaria</taxon>
    </lineage>
</organism>
<dbReference type="Gene3D" id="3.40.50.200">
    <property type="entry name" value="Peptidase S8/S53 domain"/>
    <property type="match status" value="1"/>
</dbReference>
<comment type="caution">
    <text evidence="2">Lacks conserved residue(s) required for the propagation of feature annotation.</text>
</comment>
<dbReference type="PROSITE" id="PS51892">
    <property type="entry name" value="SUBTILASE"/>
    <property type="match status" value="1"/>
</dbReference>
<dbReference type="PANTHER" id="PTHR35186">
    <property type="entry name" value="ANK_REP_REGION DOMAIN-CONTAINING PROTEIN"/>
    <property type="match status" value="1"/>
</dbReference>
<protein>
    <recommendedName>
        <fullName evidence="3">DUF7580 domain-containing protein</fullName>
    </recommendedName>
</protein>
<dbReference type="GO" id="GO:0006508">
    <property type="term" value="P:proteolysis"/>
    <property type="evidence" value="ECO:0007669"/>
    <property type="project" value="InterPro"/>
</dbReference>
<evidence type="ECO:0000256" key="2">
    <source>
        <dbReference type="PROSITE-ProRule" id="PRU01240"/>
    </source>
</evidence>
<evidence type="ECO:0000259" key="3">
    <source>
        <dbReference type="Pfam" id="PF24476"/>
    </source>
</evidence>
<sequence>MPIISPGNTVAGVSPDSFKHMVHPNASVLALGILLCELHYCTTLELMQKDSDTVRNVNTDYYTSLDMLKSLEADAGIDYYLATKACLQWEYYPTGQQADFESISVQRLFYQNVVKRLEAEIFKSWRLRLEDLGSLSARENELCWGSIGREIIRHQTSREDSSDRTNDTVGVLHRSISDVSATNYTTSKPDTVQMPTQAFPRPQSRELSADSSTQSLHFFDASHQTGCEQENQLSQKWMDRLLASIHHHVDPFETIEATGQTFKPVRIAVLDSGFDPDNPLLMTEDQRLDPRIKGARSFIYQTEAHDVRDEIGHGTHALGLLLKVASCAEIYIAKIAHRETLNRHTYDDIAKAINYAVFE</sequence>
<keyword evidence="1" id="KW-0378">Hydrolase</keyword>
<evidence type="ECO:0000313" key="4">
    <source>
        <dbReference type="EMBL" id="KAJ3571932.1"/>
    </source>
</evidence>
<accession>A0A9W8NE21</accession>
<comment type="caution">
    <text evidence="4">The sequence shown here is derived from an EMBL/GenBank/DDBJ whole genome shotgun (WGS) entry which is preliminary data.</text>
</comment>
<comment type="similarity">
    <text evidence="2">Belongs to the peptidase S8 family.</text>
</comment>
<dbReference type="AlphaFoldDB" id="A0A9W8NE21"/>
<dbReference type="SUPFAM" id="SSF52743">
    <property type="entry name" value="Subtilisin-like"/>
    <property type="match status" value="1"/>
</dbReference>
<dbReference type="Proteomes" id="UP001148614">
    <property type="component" value="Unassembled WGS sequence"/>
</dbReference>
<dbReference type="EMBL" id="JANPWZ010000805">
    <property type="protein sequence ID" value="KAJ3571932.1"/>
    <property type="molecule type" value="Genomic_DNA"/>
</dbReference>
<keyword evidence="5" id="KW-1185">Reference proteome</keyword>
<dbReference type="PANTHER" id="PTHR35186:SF4">
    <property type="entry name" value="PRION-INHIBITION AND PROPAGATION HELO DOMAIN-CONTAINING PROTEIN"/>
    <property type="match status" value="1"/>
</dbReference>
<feature type="domain" description="DUF7580" evidence="3">
    <location>
        <begin position="15"/>
        <end position="121"/>
    </location>
</feature>
<dbReference type="PROSITE" id="PS00136">
    <property type="entry name" value="SUBTILASE_ASP"/>
    <property type="match status" value="1"/>
</dbReference>
<gene>
    <name evidence="4" type="ORF">NPX13_g5207</name>
</gene>
<dbReference type="GO" id="GO:0004252">
    <property type="term" value="F:serine-type endopeptidase activity"/>
    <property type="evidence" value="ECO:0007669"/>
    <property type="project" value="InterPro"/>
</dbReference>